<accession>A0A091NPJ0</accession>
<name>A0A091NPJ0_APAVI</name>
<keyword evidence="2" id="KW-1185">Reference proteome</keyword>
<proteinExistence type="predicted"/>
<gene>
    <name evidence="1" type="ORF">N311_02457</name>
</gene>
<dbReference type="AlphaFoldDB" id="A0A091NPJ0"/>
<evidence type="ECO:0000313" key="2">
    <source>
        <dbReference type="Proteomes" id="UP000054244"/>
    </source>
</evidence>
<organism evidence="1 2">
    <name type="scientific">Apaloderma vittatum</name>
    <name type="common">Bar-tailed trogon</name>
    <dbReference type="NCBI Taxonomy" id="57397"/>
    <lineage>
        <taxon>Eukaryota</taxon>
        <taxon>Metazoa</taxon>
        <taxon>Chordata</taxon>
        <taxon>Craniata</taxon>
        <taxon>Vertebrata</taxon>
        <taxon>Euteleostomi</taxon>
        <taxon>Archelosauria</taxon>
        <taxon>Archosauria</taxon>
        <taxon>Dinosauria</taxon>
        <taxon>Saurischia</taxon>
        <taxon>Theropoda</taxon>
        <taxon>Coelurosauria</taxon>
        <taxon>Aves</taxon>
        <taxon>Neognathae</taxon>
        <taxon>Neoaves</taxon>
        <taxon>Telluraves</taxon>
        <taxon>Coraciimorphae</taxon>
        <taxon>Trogoniformes</taxon>
        <taxon>Trogonidae</taxon>
        <taxon>Apaloderma</taxon>
    </lineage>
</organism>
<feature type="non-terminal residue" evidence="1">
    <location>
        <position position="1"/>
    </location>
</feature>
<dbReference type="PANTHER" id="PTHR33395">
    <property type="entry name" value="TRANSCRIPTASE, PUTATIVE-RELATED-RELATED"/>
    <property type="match status" value="1"/>
</dbReference>
<dbReference type="Proteomes" id="UP000054244">
    <property type="component" value="Unassembled WGS sequence"/>
</dbReference>
<evidence type="ECO:0000313" key="1">
    <source>
        <dbReference type="EMBL" id="KFP90859.1"/>
    </source>
</evidence>
<sequence length="175" mass="20238">SGRIATLDFRRANFGLFKQLLGETPWDRELEGKGAQESWSVFKDHFFQAQNQGIPAGRKSIKRSRRPAWLTRDLLGRLRWKGRVYKLWKEGLATLVEYRTAVREGREAIRKAKASFELKLVREVKENRKGFFKYIAGKTNTRGNVGPLVNEMGVLETEDRKKAELPNTFFASVYT</sequence>
<dbReference type="GO" id="GO:0007508">
    <property type="term" value="P:larval heart development"/>
    <property type="evidence" value="ECO:0007669"/>
    <property type="project" value="TreeGrafter"/>
</dbReference>
<dbReference type="EMBL" id="KL388739">
    <property type="protein sequence ID" value="KFP90859.1"/>
    <property type="molecule type" value="Genomic_DNA"/>
</dbReference>
<dbReference type="GO" id="GO:0061343">
    <property type="term" value="P:cell adhesion involved in heart morphogenesis"/>
    <property type="evidence" value="ECO:0007669"/>
    <property type="project" value="TreeGrafter"/>
</dbReference>
<feature type="non-terminal residue" evidence="1">
    <location>
        <position position="175"/>
    </location>
</feature>
<dbReference type="PANTHER" id="PTHR33395:SF22">
    <property type="entry name" value="REVERSE TRANSCRIPTASE DOMAIN-CONTAINING PROTEIN"/>
    <property type="match status" value="1"/>
</dbReference>
<protein>
    <submittedName>
        <fullName evidence="1">Uncharacterized protein</fullName>
    </submittedName>
</protein>
<dbReference type="GO" id="GO:0031012">
    <property type="term" value="C:extracellular matrix"/>
    <property type="evidence" value="ECO:0007669"/>
    <property type="project" value="TreeGrafter"/>
</dbReference>
<reference evidence="1 2" key="1">
    <citation type="submission" date="2014-04" db="EMBL/GenBank/DDBJ databases">
        <title>Genome evolution of avian class.</title>
        <authorList>
            <person name="Zhang G."/>
            <person name="Li C."/>
        </authorList>
    </citation>
    <scope>NUCLEOTIDE SEQUENCE [LARGE SCALE GENOMIC DNA]</scope>
    <source>
        <strain evidence="1">BGI_N311</strain>
    </source>
</reference>